<proteinExistence type="predicted"/>
<reference evidence="2 3" key="1">
    <citation type="submission" date="2017-11" db="EMBL/GenBank/DDBJ databases">
        <title>Draft Genome Sequence of Methylobacter psychrotolerans Sph1T, an Obligate Methanotroph from Low-Temperature Environments.</title>
        <authorList>
            <person name="Oshkin I.Y."/>
            <person name="Miroshnikov K."/>
            <person name="Belova S.E."/>
            <person name="Korzhenkov A."/>
            <person name="Toshchakov S.V."/>
            <person name="Dedysh S.N."/>
        </authorList>
    </citation>
    <scope>NUCLEOTIDE SEQUENCE [LARGE SCALE GENOMIC DNA]</scope>
    <source>
        <strain evidence="2 3">Sph1</strain>
    </source>
</reference>
<keyword evidence="1" id="KW-0732">Signal</keyword>
<accession>A0A2S5CGM2</accession>
<feature type="signal peptide" evidence="1">
    <location>
        <begin position="1"/>
        <end position="23"/>
    </location>
</feature>
<comment type="caution">
    <text evidence="2">The sequence shown here is derived from an EMBL/GenBank/DDBJ whole genome shotgun (WGS) entry which is preliminary data.</text>
</comment>
<dbReference type="EMBL" id="PGFZ01000018">
    <property type="protein sequence ID" value="POZ49955.1"/>
    <property type="molecule type" value="Genomic_DNA"/>
</dbReference>
<evidence type="ECO:0000313" key="2">
    <source>
        <dbReference type="EMBL" id="POZ49955.1"/>
    </source>
</evidence>
<sequence length="483" mass="53859">MGKNFLIQKSLILLMLVTGSVCAEQQADKELKPLKTAYTEPFRLRGKNLKKPQDRREEKINMEAAYYFFLVPDPARNDATIEAIILRDPQTGLSWWGCSDMFDRINVIKRGAVRDFERASTYLSDNAIGYVRAGLSEGLAALWISESTEKYPSLDEAVAHALPLLSQAGPQIIDKGCHSLSHAADISPLAPKAFFYNDAAASPPQLVAEVAAVRKDGSGWIVLLTGEGGAKLSVAVDEHYQARPSTLWKQAASHDSTLPIVNGNNKAKLQASLLAFTNNMTDDKKPYVKVLILRDPRTGLTWWGCQESDDLTVDDGALAKYLGRYRVYLSDNTLGVVLLTVVPTALWVRESNTKYPSMPVAKALALKAFADFMPEILEKGSDTLFHEDNIRGRYKFQFSNARGNDIRDEQFDTLFHKTDVSSLIIGEFFYGDSQYDNRKLFAKLTSASKEGEYLRITLSGTHDRKAEVDINSQHDVDKVIFYP</sequence>
<evidence type="ECO:0000256" key="1">
    <source>
        <dbReference type="SAM" id="SignalP"/>
    </source>
</evidence>
<protein>
    <submittedName>
        <fullName evidence="2">Uncharacterized protein</fullName>
    </submittedName>
</protein>
<name>A0A2S5CGM2_9GAMM</name>
<dbReference type="Proteomes" id="UP000237423">
    <property type="component" value="Unassembled WGS sequence"/>
</dbReference>
<feature type="chain" id="PRO_5015628662" evidence="1">
    <location>
        <begin position="24"/>
        <end position="483"/>
    </location>
</feature>
<dbReference type="AlphaFoldDB" id="A0A2S5CGM2"/>
<gene>
    <name evidence="2" type="ORF">AADEFJLK_04235</name>
</gene>
<evidence type="ECO:0000313" key="3">
    <source>
        <dbReference type="Proteomes" id="UP000237423"/>
    </source>
</evidence>
<dbReference type="RefSeq" id="WP_103975686.1">
    <property type="nucleotide sequence ID" value="NZ_PGFZ01000018.1"/>
</dbReference>
<organism evidence="2 3">
    <name type="scientific">Methylovulum psychrotolerans</name>
    <dbReference type="NCBI Taxonomy" id="1704499"/>
    <lineage>
        <taxon>Bacteria</taxon>
        <taxon>Pseudomonadati</taxon>
        <taxon>Pseudomonadota</taxon>
        <taxon>Gammaproteobacteria</taxon>
        <taxon>Methylococcales</taxon>
        <taxon>Methylococcaceae</taxon>
        <taxon>Methylovulum</taxon>
    </lineage>
</organism>